<evidence type="ECO:0000256" key="3">
    <source>
        <dbReference type="ARBA" id="ARBA00022679"/>
    </source>
</evidence>
<evidence type="ECO:0000256" key="5">
    <source>
        <dbReference type="PIRNR" id="PIRNR000410"/>
    </source>
</evidence>
<dbReference type="EMBL" id="CAHP01000014">
    <property type="protein sequence ID" value="CCG40798.1"/>
    <property type="molecule type" value="Genomic_DNA"/>
</dbReference>
<evidence type="ECO:0000256" key="4">
    <source>
        <dbReference type="ARBA" id="ARBA00022691"/>
    </source>
</evidence>
<dbReference type="SUPFAM" id="SSF53335">
    <property type="entry name" value="S-adenosyl-L-methionine-dependent methyltransferases"/>
    <property type="match status" value="1"/>
</dbReference>
<dbReference type="Gene3D" id="1.10.155.10">
    <property type="entry name" value="Chemotaxis receptor methyltransferase CheR, N-terminal domain"/>
    <property type="match status" value="1"/>
</dbReference>
<dbReference type="SUPFAM" id="SSF47757">
    <property type="entry name" value="Chemotaxis receptor methyltransferase CheR, N-terminal domain"/>
    <property type="match status" value="1"/>
</dbReference>
<evidence type="ECO:0000313" key="8">
    <source>
        <dbReference type="EMBL" id="CCG40798.1"/>
    </source>
</evidence>
<keyword evidence="4 5" id="KW-0949">S-adenosyl-L-methionine</keyword>
<organism evidence="8 9">
    <name type="scientific">Magnetospirillum molischianum DSM 120</name>
    <dbReference type="NCBI Taxonomy" id="1150626"/>
    <lineage>
        <taxon>Bacteria</taxon>
        <taxon>Pseudomonadati</taxon>
        <taxon>Pseudomonadota</taxon>
        <taxon>Alphaproteobacteria</taxon>
        <taxon>Rhodospirillales</taxon>
        <taxon>Rhodospirillaceae</taxon>
        <taxon>Magnetospirillum</taxon>
    </lineage>
</organism>
<dbReference type="PIRSF" id="PIRSF000410">
    <property type="entry name" value="CheR"/>
    <property type="match status" value="1"/>
</dbReference>
<dbReference type="InterPro" id="IPR026024">
    <property type="entry name" value="Chemotaxis_MeTrfase_CheR"/>
</dbReference>
<dbReference type="RefSeq" id="WP_002727369.1">
    <property type="nucleotide sequence ID" value="NZ_CAHP01000014.1"/>
</dbReference>
<protein>
    <recommendedName>
        <fullName evidence="5">Chemotaxis protein methyltransferase</fullName>
        <ecNumber evidence="5">2.1.1.80</ecNumber>
    </recommendedName>
</protein>
<dbReference type="InterPro" id="IPR000780">
    <property type="entry name" value="CheR_MeTrfase"/>
</dbReference>
<keyword evidence="9" id="KW-1185">Reference proteome</keyword>
<dbReference type="SMART" id="SM00138">
    <property type="entry name" value="MeTrc"/>
    <property type="match status" value="1"/>
</dbReference>
<dbReference type="InterPro" id="IPR050903">
    <property type="entry name" value="Bact_Chemotaxis_MeTrfase"/>
</dbReference>
<feature type="binding site" evidence="6">
    <location>
        <position position="155"/>
    </location>
    <ligand>
        <name>S-adenosyl-L-methionine</name>
        <dbReference type="ChEBI" id="CHEBI:59789"/>
    </ligand>
</feature>
<dbReference type="PANTHER" id="PTHR24422:SF19">
    <property type="entry name" value="CHEMOTAXIS PROTEIN METHYLTRANSFERASE"/>
    <property type="match status" value="1"/>
</dbReference>
<dbReference type="InterPro" id="IPR029063">
    <property type="entry name" value="SAM-dependent_MTases_sf"/>
</dbReference>
<dbReference type="EC" id="2.1.1.80" evidence="5"/>
<feature type="binding site" evidence="6">
    <location>
        <begin position="229"/>
        <end position="230"/>
    </location>
    <ligand>
        <name>S-adenosyl-L-methionine</name>
        <dbReference type="ChEBI" id="CHEBI:59789"/>
    </ligand>
</feature>
<comment type="catalytic activity">
    <reaction evidence="1 5">
        <text>L-glutamyl-[protein] + S-adenosyl-L-methionine = [protein]-L-glutamate 5-O-methyl ester + S-adenosyl-L-homocysteine</text>
        <dbReference type="Rhea" id="RHEA:24452"/>
        <dbReference type="Rhea" id="RHEA-COMP:10208"/>
        <dbReference type="Rhea" id="RHEA-COMP:10311"/>
        <dbReference type="ChEBI" id="CHEBI:29973"/>
        <dbReference type="ChEBI" id="CHEBI:57856"/>
        <dbReference type="ChEBI" id="CHEBI:59789"/>
        <dbReference type="ChEBI" id="CHEBI:82795"/>
        <dbReference type="EC" id="2.1.1.80"/>
    </reaction>
</comment>
<dbReference type="InterPro" id="IPR036804">
    <property type="entry name" value="CheR_N_sf"/>
</dbReference>
<reference evidence="8 9" key="1">
    <citation type="journal article" date="2012" name="J. Bacteriol.">
        <title>Draft Genome Sequence of the Purple Photosynthetic Bacterium Phaeospirillum molischianum DSM120, a Particularly Versatile Bacterium.</title>
        <authorList>
            <person name="Duquesne K."/>
            <person name="Prima V."/>
            <person name="Ji B."/>
            <person name="Rouy Z."/>
            <person name="Medigue C."/>
            <person name="Talla E."/>
            <person name="Sturgis J.N."/>
        </authorList>
    </citation>
    <scope>NUCLEOTIDE SEQUENCE [LARGE SCALE GENOMIC DNA]</scope>
    <source>
        <strain evidence="9">DSM120</strain>
    </source>
</reference>
<evidence type="ECO:0000256" key="1">
    <source>
        <dbReference type="ARBA" id="ARBA00001541"/>
    </source>
</evidence>
<dbReference type="OrthoDB" id="9816309at2"/>
<dbReference type="GO" id="GO:0032259">
    <property type="term" value="P:methylation"/>
    <property type="evidence" value="ECO:0007669"/>
    <property type="project" value="UniProtKB-KW"/>
</dbReference>
<accession>H8FR10</accession>
<dbReference type="InterPro" id="IPR022642">
    <property type="entry name" value="CheR_C"/>
</dbReference>
<feature type="binding site" evidence="6">
    <location>
        <position position="87"/>
    </location>
    <ligand>
        <name>S-adenosyl-L-methionine</name>
        <dbReference type="ChEBI" id="CHEBI:59789"/>
    </ligand>
</feature>
<name>H8FR10_MAGML</name>
<dbReference type="Proteomes" id="UP000004169">
    <property type="component" value="Unassembled WGS sequence"/>
</dbReference>
<evidence type="ECO:0000259" key="7">
    <source>
        <dbReference type="PROSITE" id="PS50123"/>
    </source>
</evidence>
<gene>
    <name evidence="8" type="primary">cheR</name>
    <name evidence="8" type="ORF">PHAMO_210309</name>
</gene>
<evidence type="ECO:0000256" key="2">
    <source>
        <dbReference type="ARBA" id="ARBA00022603"/>
    </source>
</evidence>
<dbReference type="eggNOG" id="COG1352">
    <property type="taxonomic scope" value="Bacteria"/>
</dbReference>
<feature type="binding site" evidence="6">
    <location>
        <position position="85"/>
    </location>
    <ligand>
        <name>S-adenosyl-L-methionine</name>
        <dbReference type="ChEBI" id="CHEBI:59789"/>
    </ligand>
</feature>
<dbReference type="GO" id="GO:0008983">
    <property type="term" value="F:protein-glutamate O-methyltransferase activity"/>
    <property type="evidence" value="ECO:0007669"/>
    <property type="project" value="UniProtKB-EC"/>
</dbReference>
<evidence type="ECO:0000313" key="9">
    <source>
        <dbReference type="Proteomes" id="UP000004169"/>
    </source>
</evidence>
<sequence length="283" mass="32802">MTVGESSAPRREFELGDREFRYLASFLTRETGIVVTDHKRQMVSGRLVKRLRALGMRSFTEYCDLIEGPDGHAEIENLVNALTTNITQFFREPHHFEHLRTRVLIPRAGEMPRRSRLRIWSAGCSSGQEPYTIAMIVAETLRPIEGWDALILATDIDTNMLARGAAGQYSAEEGATIPETYRKRYVRRVHGDHDRVQMSDDLRRLIRFRRLNLHEPWPMKGLFDVVFCRNVAIYFDKPTQHRLFNRYADVLVPGGMLYLGHAESLIGLTDRFEMSDKTVYRRK</sequence>
<comment type="caution">
    <text evidence="8">The sequence shown here is derived from an EMBL/GenBank/DDBJ whole genome shotgun (WGS) entry which is preliminary data.</text>
</comment>
<proteinExistence type="predicted"/>
<dbReference type="PROSITE" id="PS50123">
    <property type="entry name" value="CHER"/>
    <property type="match status" value="1"/>
</dbReference>
<feature type="binding site" evidence="6">
    <location>
        <position position="91"/>
    </location>
    <ligand>
        <name>S-adenosyl-L-methionine</name>
        <dbReference type="ChEBI" id="CHEBI:59789"/>
    </ligand>
</feature>
<dbReference type="STRING" id="1150626.PHAMO_210309"/>
<dbReference type="Gene3D" id="3.40.50.150">
    <property type="entry name" value="Vaccinia Virus protein VP39"/>
    <property type="match status" value="1"/>
</dbReference>
<evidence type="ECO:0000256" key="6">
    <source>
        <dbReference type="PIRSR" id="PIRSR000410-1"/>
    </source>
</evidence>
<dbReference type="Pfam" id="PF01739">
    <property type="entry name" value="CheR"/>
    <property type="match status" value="1"/>
</dbReference>
<feature type="binding site" evidence="6">
    <location>
        <begin position="212"/>
        <end position="213"/>
    </location>
    <ligand>
        <name>S-adenosyl-L-methionine</name>
        <dbReference type="ChEBI" id="CHEBI:59789"/>
    </ligand>
</feature>
<comment type="function">
    <text evidence="5">Methylation of the membrane-bound methyl-accepting chemotaxis proteins (MCP) to form gamma-glutamyl methyl ester residues in MCP.</text>
</comment>
<feature type="domain" description="CheR-type methyltransferase" evidence="7">
    <location>
        <begin position="8"/>
        <end position="283"/>
    </location>
</feature>
<keyword evidence="2 5" id="KW-0489">Methyltransferase</keyword>
<keyword evidence="3 5" id="KW-0808">Transferase</keyword>
<dbReference type="PANTHER" id="PTHR24422">
    <property type="entry name" value="CHEMOTAXIS PROTEIN METHYLTRANSFERASE"/>
    <property type="match status" value="1"/>
</dbReference>
<dbReference type="PRINTS" id="PR00996">
    <property type="entry name" value="CHERMTFRASE"/>
</dbReference>
<dbReference type="InterPro" id="IPR022641">
    <property type="entry name" value="CheR_N"/>
</dbReference>
<feature type="binding site" evidence="6">
    <location>
        <position position="129"/>
    </location>
    <ligand>
        <name>S-adenosyl-L-methionine</name>
        <dbReference type="ChEBI" id="CHEBI:59789"/>
    </ligand>
</feature>
<dbReference type="Pfam" id="PF03705">
    <property type="entry name" value="CheR_N"/>
    <property type="match status" value="1"/>
</dbReference>
<dbReference type="AlphaFoldDB" id="H8FR10"/>